<evidence type="ECO:0000313" key="1">
    <source>
        <dbReference type="EMBL" id="QOR57176.1"/>
    </source>
</evidence>
<proteinExistence type="predicted"/>
<name>A0A7M1RSB3_9CAUD</name>
<dbReference type="RefSeq" id="YP_010112628.1">
    <property type="nucleotide sequence ID" value="NC_055894.1"/>
</dbReference>
<dbReference type="GeneID" id="65131108"/>
<dbReference type="EMBL" id="MT774401">
    <property type="protein sequence ID" value="QOR57176.1"/>
    <property type="molecule type" value="Genomic_DNA"/>
</dbReference>
<organism evidence="1 2">
    <name type="scientific">uncultured phage cr6_1</name>
    <dbReference type="NCBI Taxonomy" id="2772085"/>
    <lineage>
        <taxon>Viruses</taxon>
        <taxon>Duplodnaviria</taxon>
        <taxon>Heunggongvirae</taxon>
        <taxon>Uroviricota</taxon>
        <taxon>Caudoviricetes</taxon>
        <taxon>Crassvirales</taxon>
        <taxon>Suoliviridae</taxon>
        <taxon>Bearivirinae</taxon>
        <taxon>Afonbuvirus</taxon>
        <taxon>Afonbuvirus faecalis</taxon>
    </lineage>
</organism>
<accession>A0A7M1RSB3</accession>
<dbReference type="KEGG" id="vg:65131108"/>
<dbReference type="Proteomes" id="UP000593734">
    <property type="component" value="Segment"/>
</dbReference>
<evidence type="ECO:0000313" key="2">
    <source>
        <dbReference type="Proteomes" id="UP000593734"/>
    </source>
</evidence>
<reference evidence="1 2" key="1">
    <citation type="submission" date="2020-07" db="EMBL/GenBank/DDBJ databases">
        <title>Taxonomic proposal: Crassvirales, a new order of highly abundant and diverse bacterial viruses.</title>
        <authorList>
            <person name="Shkoporov A.N."/>
            <person name="Stockdale S.R."/>
            <person name="Guerin E."/>
            <person name="Ross R.P."/>
            <person name="Hill C."/>
        </authorList>
    </citation>
    <scope>NUCLEOTIDE SEQUENCE [LARGE SCALE GENOMIC DNA]</scope>
</reference>
<sequence>MEKETILYNILYVDNKARTIIPEVVNAWNLTPHRFIKSGETVSIDINRTLYIIKGFSSSDYVHIDVKLDRIDITLDPNDTNATRLARVSLNISDPTGTHKLLQFVIHLN</sequence>
<protein>
    <submittedName>
        <fullName evidence="1">Uncharacterized protein</fullName>
    </submittedName>
</protein>
<keyword evidence="2" id="KW-1185">Reference proteome</keyword>